<evidence type="ECO:0000256" key="5">
    <source>
        <dbReference type="ARBA" id="ARBA00063934"/>
    </source>
</evidence>
<evidence type="ECO:0000256" key="7">
    <source>
        <dbReference type="ARBA" id="ARBA00070305"/>
    </source>
</evidence>
<dbReference type="AlphaFoldDB" id="A0A9X7W0R9"/>
<dbReference type="EMBL" id="CP071182">
    <property type="protein sequence ID" value="QSO48075.1"/>
    <property type="molecule type" value="Genomic_DNA"/>
</dbReference>
<dbReference type="SUPFAM" id="SSF52540">
    <property type="entry name" value="P-loop containing nucleoside triphosphate hydrolases"/>
    <property type="match status" value="1"/>
</dbReference>
<dbReference type="RefSeq" id="WP_206657411.1">
    <property type="nucleotide sequence ID" value="NZ_CP071182.1"/>
</dbReference>
<dbReference type="InterPro" id="IPR017871">
    <property type="entry name" value="ABC_transporter-like_CS"/>
</dbReference>
<dbReference type="GO" id="GO:0016887">
    <property type="term" value="F:ATP hydrolysis activity"/>
    <property type="evidence" value="ECO:0007669"/>
    <property type="project" value="InterPro"/>
</dbReference>
<dbReference type="InterPro" id="IPR050093">
    <property type="entry name" value="ABC_SmlMolc_Importer"/>
</dbReference>
<dbReference type="GO" id="GO:0005524">
    <property type="term" value="F:ATP binding"/>
    <property type="evidence" value="ECO:0007669"/>
    <property type="project" value="UniProtKB-KW"/>
</dbReference>
<dbReference type="SMART" id="SM00382">
    <property type="entry name" value="AAA"/>
    <property type="match status" value="1"/>
</dbReference>
<evidence type="ECO:0000256" key="1">
    <source>
        <dbReference type="ARBA" id="ARBA00022448"/>
    </source>
</evidence>
<evidence type="ECO:0000313" key="10">
    <source>
        <dbReference type="Proteomes" id="UP000663505"/>
    </source>
</evidence>
<dbReference type="GO" id="GO:0015418">
    <property type="term" value="F:ABC-type quaternary ammonium compound transporting activity"/>
    <property type="evidence" value="ECO:0007669"/>
    <property type="project" value="UniProtKB-EC"/>
</dbReference>
<dbReference type="FunFam" id="3.40.50.300:FF:000425">
    <property type="entry name" value="Probable ABC transporter, ATP-binding subunit"/>
    <property type="match status" value="1"/>
</dbReference>
<sequence length="392" mass="43388">MKIQLEHVYKRFENKEVLQDINLSIKEGEFIALLGPSGCGKTTLLNALAGFLDIDDGRIAVGDEVWSTGKTTLPPERRNVGMVFQDFALWPHLTVFENVAFGLKVKRTGHDAILRRVNEVLSIVQMTGYEKVFPHQLSGGQKQRIAIARALAPNPTVLLMDEPLSSLDAKLREQMRWDLLSIIRAAHITTIYVTHDQVEALSMADRIVLLNSGKIEQVGTPQQLYSIPRTEFAAYFMGASNLLQVEIEREDEERTVVKWNDTTLRVASAETRPEHPVVLLRPSDIHVSAMEHVTGGSNTVRKAATLSATPVIPTPTANSIPGVASLFGTIVQRAYQGATWLYQVVPLNGKGDSGLLEVWSQYEFAEGQDVLIHIPDNAGKLVEGARPTRVVR</sequence>
<feature type="domain" description="ABC transporter" evidence="8">
    <location>
        <begin position="3"/>
        <end position="237"/>
    </location>
</feature>
<evidence type="ECO:0000259" key="8">
    <source>
        <dbReference type="PROSITE" id="PS50893"/>
    </source>
</evidence>
<keyword evidence="3 9" id="KW-0067">ATP-binding</keyword>
<reference evidence="9 10" key="1">
    <citation type="submission" date="2021-02" db="EMBL/GenBank/DDBJ databases">
        <title>Alicyclobacillus curvatus sp. nov. and Alicyclobacillus mengziensis sp. nov., two acidophilic bacteria isolated from acid mine drainage.</title>
        <authorList>
            <person name="Huang Y."/>
        </authorList>
    </citation>
    <scope>NUCLEOTIDE SEQUENCE [LARGE SCALE GENOMIC DNA]</scope>
    <source>
        <strain evidence="9 10">S30H14</strain>
    </source>
</reference>
<evidence type="ECO:0000256" key="4">
    <source>
        <dbReference type="ARBA" id="ARBA00052482"/>
    </source>
</evidence>
<evidence type="ECO:0000313" key="9">
    <source>
        <dbReference type="EMBL" id="QSO48075.1"/>
    </source>
</evidence>
<evidence type="ECO:0000256" key="3">
    <source>
        <dbReference type="ARBA" id="ARBA00022840"/>
    </source>
</evidence>
<protein>
    <recommendedName>
        <fullName evidence="7">Carnitine transport ATP-binding protein OpuCA</fullName>
        <ecNumber evidence="6">7.6.2.9</ecNumber>
    </recommendedName>
</protein>
<dbReference type="InterPro" id="IPR003439">
    <property type="entry name" value="ABC_transporter-like_ATP-bd"/>
</dbReference>
<dbReference type="PANTHER" id="PTHR42781:SF4">
    <property type="entry name" value="SPERMIDINE_PUTRESCINE IMPORT ATP-BINDING PROTEIN POTA"/>
    <property type="match status" value="1"/>
</dbReference>
<keyword evidence="2" id="KW-0547">Nucleotide-binding</keyword>
<comment type="catalytic activity">
    <reaction evidence="4">
        <text>a quaternary ammonium(out) + ATP + H2O = a quaternary ammonium(in) + ADP + phosphate + H(+)</text>
        <dbReference type="Rhea" id="RHEA:11036"/>
        <dbReference type="ChEBI" id="CHEBI:15377"/>
        <dbReference type="ChEBI" id="CHEBI:15378"/>
        <dbReference type="ChEBI" id="CHEBI:30616"/>
        <dbReference type="ChEBI" id="CHEBI:35267"/>
        <dbReference type="ChEBI" id="CHEBI:43474"/>
        <dbReference type="ChEBI" id="CHEBI:456216"/>
        <dbReference type="EC" id="7.6.2.9"/>
    </reaction>
</comment>
<dbReference type="Gene3D" id="2.40.50.100">
    <property type="match status" value="1"/>
</dbReference>
<keyword evidence="10" id="KW-1185">Reference proteome</keyword>
<organism evidence="9 10">
    <name type="scientific">Alicyclobacillus mengziensis</name>
    <dbReference type="NCBI Taxonomy" id="2931921"/>
    <lineage>
        <taxon>Bacteria</taxon>
        <taxon>Bacillati</taxon>
        <taxon>Bacillota</taxon>
        <taxon>Bacilli</taxon>
        <taxon>Bacillales</taxon>
        <taxon>Alicyclobacillaceae</taxon>
        <taxon>Alicyclobacillus</taxon>
    </lineage>
</organism>
<evidence type="ECO:0000256" key="2">
    <source>
        <dbReference type="ARBA" id="ARBA00022741"/>
    </source>
</evidence>
<dbReference type="PROSITE" id="PS50893">
    <property type="entry name" value="ABC_TRANSPORTER_2"/>
    <property type="match status" value="1"/>
</dbReference>
<dbReference type="PROSITE" id="PS00211">
    <property type="entry name" value="ABC_TRANSPORTER_1"/>
    <property type="match status" value="1"/>
</dbReference>
<dbReference type="Proteomes" id="UP000663505">
    <property type="component" value="Chromosome"/>
</dbReference>
<comment type="subunit">
    <text evidence="5">The complex is composed of two ATP-binding proteins (OpuCA), two transmembrane proteins (OpuCB and OpuCD) and a solute-binding protein (OpuCC).</text>
</comment>
<name>A0A9X7W0R9_9BACL</name>
<dbReference type="PANTHER" id="PTHR42781">
    <property type="entry name" value="SPERMIDINE/PUTRESCINE IMPORT ATP-BINDING PROTEIN POTA"/>
    <property type="match status" value="1"/>
</dbReference>
<dbReference type="Gene3D" id="3.40.50.300">
    <property type="entry name" value="P-loop containing nucleotide triphosphate hydrolases"/>
    <property type="match status" value="1"/>
</dbReference>
<proteinExistence type="predicted"/>
<dbReference type="InterPro" id="IPR003593">
    <property type="entry name" value="AAA+_ATPase"/>
</dbReference>
<evidence type="ECO:0000256" key="6">
    <source>
        <dbReference type="ARBA" id="ARBA00066388"/>
    </source>
</evidence>
<dbReference type="KEGG" id="afx:JZ786_03395"/>
<dbReference type="Pfam" id="PF00005">
    <property type="entry name" value="ABC_tran"/>
    <property type="match status" value="1"/>
</dbReference>
<accession>A0A9X7W0R9</accession>
<dbReference type="InterPro" id="IPR027417">
    <property type="entry name" value="P-loop_NTPase"/>
</dbReference>
<dbReference type="EC" id="7.6.2.9" evidence="6"/>
<gene>
    <name evidence="9" type="ORF">JZ786_03395</name>
</gene>
<keyword evidence="1" id="KW-0813">Transport</keyword>